<evidence type="ECO:0000313" key="6">
    <source>
        <dbReference type="Proteomes" id="UP001373714"/>
    </source>
</evidence>
<name>A0AAV9U1M8_9PEZI</name>
<keyword evidence="4" id="KW-1133">Transmembrane helix</keyword>
<dbReference type="Pfam" id="PF24681">
    <property type="entry name" value="Kelch_KLHDC2_KLHL20_DRC7"/>
    <property type="match status" value="1"/>
</dbReference>
<dbReference type="Proteomes" id="UP001373714">
    <property type="component" value="Unassembled WGS sequence"/>
</dbReference>
<evidence type="ECO:0000256" key="3">
    <source>
        <dbReference type="SAM" id="MobiDB-lite"/>
    </source>
</evidence>
<dbReference type="InterPro" id="IPR011043">
    <property type="entry name" value="Gal_Oxase/kelch_b-propeller"/>
</dbReference>
<gene>
    <name evidence="5" type="ORF">TWF730_003919</name>
</gene>
<feature type="compositionally biased region" description="Pro residues" evidence="3">
    <location>
        <begin position="604"/>
        <end position="617"/>
    </location>
</feature>
<dbReference type="EMBL" id="JAVHNS010000016">
    <property type="protein sequence ID" value="KAK6333736.1"/>
    <property type="molecule type" value="Genomic_DNA"/>
</dbReference>
<protein>
    <recommendedName>
        <fullName evidence="7">Cell wall anchored protein</fullName>
    </recommendedName>
</protein>
<evidence type="ECO:0008006" key="7">
    <source>
        <dbReference type="Google" id="ProtNLM"/>
    </source>
</evidence>
<evidence type="ECO:0000256" key="2">
    <source>
        <dbReference type="ARBA" id="ARBA00022737"/>
    </source>
</evidence>
<dbReference type="InterPro" id="IPR015915">
    <property type="entry name" value="Kelch-typ_b-propeller"/>
</dbReference>
<organism evidence="5 6">
    <name type="scientific">Orbilia blumenaviensis</name>
    <dbReference type="NCBI Taxonomy" id="1796055"/>
    <lineage>
        <taxon>Eukaryota</taxon>
        <taxon>Fungi</taxon>
        <taxon>Dikarya</taxon>
        <taxon>Ascomycota</taxon>
        <taxon>Pezizomycotina</taxon>
        <taxon>Orbiliomycetes</taxon>
        <taxon>Orbiliales</taxon>
        <taxon>Orbiliaceae</taxon>
        <taxon>Orbilia</taxon>
    </lineage>
</organism>
<evidence type="ECO:0000313" key="5">
    <source>
        <dbReference type="EMBL" id="KAK6333736.1"/>
    </source>
</evidence>
<feature type="region of interest" description="Disordered" evidence="3">
    <location>
        <begin position="573"/>
        <end position="617"/>
    </location>
</feature>
<keyword evidence="6" id="KW-1185">Reference proteome</keyword>
<evidence type="ECO:0000256" key="4">
    <source>
        <dbReference type="SAM" id="Phobius"/>
    </source>
</evidence>
<keyword evidence="1" id="KW-0880">Kelch repeat</keyword>
<dbReference type="PANTHER" id="PTHR46228">
    <property type="entry name" value="KELCH DOMAIN-CONTAINING PROTEIN"/>
    <property type="match status" value="1"/>
</dbReference>
<proteinExistence type="predicted"/>
<keyword evidence="2" id="KW-0677">Repeat</keyword>
<keyword evidence="4" id="KW-0812">Transmembrane</keyword>
<dbReference type="Gene3D" id="2.120.10.80">
    <property type="entry name" value="Kelch-type beta propeller"/>
    <property type="match status" value="1"/>
</dbReference>
<evidence type="ECO:0000256" key="1">
    <source>
        <dbReference type="ARBA" id="ARBA00022441"/>
    </source>
</evidence>
<reference evidence="5 6" key="1">
    <citation type="submission" date="2019-10" db="EMBL/GenBank/DDBJ databases">
        <authorList>
            <person name="Palmer J.M."/>
        </authorList>
    </citation>
    <scope>NUCLEOTIDE SEQUENCE [LARGE SCALE GENOMIC DNA]</scope>
    <source>
        <strain evidence="5 6">TWF730</strain>
    </source>
</reference>
<sequence length="617" mass="66831">MSTSDENRPYDPIAEFCALYAHATIVVDNHLYILQGYATYVRNSRRKSGGNPHLRFINLSQTIDVARSGEFVQVVTNRTQYPENIPQVINPSLWFEDSSNQLLLSMGGTVFRQSLVLEDELNYNPGAPGELWVGTYKDNVFNDYGDNTNLFDKWGRGQLALENQTGLISSRNTFYDTTGRVGYIVGGSVNTAPTNSFITFDFNDRTWTNRTLPWGTSHGNSAMGSIFFNERLVHIHVGGYVNGSYIAMNHARIYDTETQDWYTQDITGTAPSTRGDSCTAVVSAPDGSSHQIYMFGGSMDDSRNSQYFSELWVLNIPSFTWILLDNSREGNAPSQRSAASCNIVKDHYLLVYGGKKAAVASQPAECEPDGGAAYFMDLNTLTWLDTFEGSANKSNYSVPPPISDVLGGNGYGGANLLAPPGGFENEILATIFAINGTRAINPNGTQPPGPGSTSQVPERDASPSSVPVGAIVGGVLGGLLLVALAALAFFCVRKRRKAMLLNGNTKLNGIVDDLPVGGRSELPALPEGGNYQYHLSYYKNQNSGYYQDTALGGSQGQPQVVYSYELATPGHPYAHELESPFGPGAGGSPNSATRLVVDNDHELPLPPTPPSAPQPQH</sequence>
<dbReference type="PANTHER" id="PTHR46228:SF2">
    <property type="entry name" value="KELCH REPEAT PROTEIN (AFU_ORTHOLOGUE AFUA_4G14350)"/>
    <property type="match status" value="1"/>
</dbReference>
<comment type="caution">
    <text evidence="5">The sequence shown here is derived from an EMBL/GenBank/DDBJ whole genome shotgun (WGS) entry which is preliminary data.</text>
</comment>
<dbReference type="AlphaFoldDB" id="A0AAV9U1M8"/>
<feature type="transmembrane region" description="Helical" evidence="4">
    <location>
        <begin position="468"/>
        <end position="492"/>
    </location>
</feature>
<keyword evidence="4" id="KW-0472">Membrane</keyword>
<accession>A0AAV9U1M8</accession>
<feature type="region of interest" description="Disordered" evidence="3">
    <location>
        <begin position="439"/>
        <end position="463"/>
    </location>
</feature>
<dbReference type="SUPFAM" id="SSF50965">
    <property type="entry name" value="Galactose oxidase, central domain"/>
    <property type="match status" value="1"/>
</dbReference>